<dbReference type="InterPro" id="IPR012094">
    <property type="entry name" value="tRNA_Ile_lys_synt"/>
</dbReference>
<name>A0A841HU07_9DEIO</name>
<comment type="similarity">
    <text evidence="9">Belongs to the cytidine and deoxycytidylate deaminase family.</text>
</comment>
<dbReference type="NCBIfam" id="TIGR02433">
    <property type="entry name" value="lysidine_TilS_C"/>
    <property type="match status" value="1"/>
</dbReference>
<keyword evidence="9" id="KW-0479">Metal-binding</keyword>
<dbReference type="NCBIfam" id="TIGR02432">
    <property type="entry name" value="lysidine_TilS_N"/>
    <property type="match status" value="1"/>
</dbReference>
<dbReference type="EC" id="6.3.4.19" evidence="10"/>
<dbReference type="EMBL" id="JACHHG010000001">
    <property type="protein sequence ID" value="MBB6096837.1"/>
    <property type="molecule type" value="Genomic_DNA"/>
</dbReference>
<evidence type="ECO:0000256" key="1">
    <source>
        <dbReference type="ARBA" id="ARBA00004496"/>
    </source>
</evidence>
<keyword evidence="4 10" id="KW-0819">tRNA processing</keyword>
<dbReference type="InterPro" id="IPR012796">
    <property type="entry name" value="Lysidine-tRNA-synth_C"/>
</dbReference>
<dbReference type="InterPro" id="IPR028883">
    <property type="entry name" value="tRNA_aden_deaminase"/>
</dbReference>
<dbReference type="SUPFAM" id="SSF82829">
    <property type="entry name" value="MesJ substrate recognition domain-like"/>
    <property type="match status" value="1"/>
</dbReference>
<evidence type="ECO:0000313" key="12">
    <source>
        <dbReference type="EMBL" id="MBB6096837.1"/>
    </source>
</evidence>
<dbReference type="Proteomes" id="UP000569951">
    <property type="component" value="Unassembled WGS sequence"/>
</dbReference>
<feature type="binding site" evidence="9">
    <location>
        <position position="457"/>
    </location>
    <ligand>
        <name>Zn(2+)</name>
        <dbReference type="ChEBI" id="CHEBI:29105"/>
        <note>catalytic</note>
    </ligand>
</feature>
<dbReference type="AlphaFoldDB" id="A0A841HU07"/>
<gene>
    <name evidence="10" type="primary">tilS</name>
    <name evidence="9" type="synonym">tadA</name>
    <name evidence="12" type="ORF">HNR42_000249</name>
</gene>
<comment type="cofactor">
    <cofactor evidence="9">
        <name>Zn(2+)</name>
        <dbReference type="ChEBI" id="CHEBI:29105"/>
    </cofactor>
    <text evidence="9">Binds 1 zinc ion per subunit.</text>
</comment>
<evidence type="ECO:0000259" key="11">
    <source>
        <dbReference type="PROSITE" id="PS51747"/>
    </source>
</evidence>
<accession>A0A841HU07</accession>
<comment type="similarity">
    <text evidence="10">Belongs to the tRNA(Ile)-lysidine synthase family.</text>
</comment>
<dbReference type="CDD" id="cd01992">
    <property type="entry name" value="TilS_N"/>
    <property type="match status" value="1"/>
</dbReference>
<evidence type="ECO:0000256" key="3">
    <source>
        <dbReference type="ARBA" id="ARBA00022598"/>
    </source>
</evidence>
<protein>
    <recommendedName>
        <fullName evidence="9 10">Multifunctional fusion protein</fullName>
    </recommendedName>
    <domain>
        <recommendedName>
            <fullName evidence="10">tRNA(Ile)-lysidine synthase</fullName>
            <ecNumber evidence="10">6.3.4.19</ecNumber>
        </recommendedName>
        <alternativeName>
            <fullName evidence="10">tRNA(Ile)-2-lysyl-cytidine synthase</fullName>
        </alternativeName>
        <alternativeName>
            <fullName evidence="10">tRNA(Ile)-lysidine synthetase</fullName>
        </alternativeName>
    </domain>
    <domain>
        <recommendedName>
            <fullName evidence="9">tRNA-specific adenosine deaminase</fullName>
            <ecNumber evidence="9">3.5.4.33</ecNumber>
        </recommendedName>
    </domain>
</protein>
<reference evidence="12 13" key="1">
    <citation type="submission" date="2020-08" db="EMBL/GenBank/DDBJ databases">
        <title>Genomic Encyclopedia of Type Strains, Phase IV (KMG-IV): sequencing the most valuable type-strain genomes for metagenomic binning, comparative biology and taxonomic classification.</title>
        <authorList>
            <person name="Goeker M."/>
        </authorList>
    </citation>
    <scope>NUCLEOTIDE SEQUENCE [LARGE SCALE GENOMIC DNA]</scope>
    <source>
        <strain evidence="12 13">DSM 21458</strain>
    </source>
</reference>
<evidence type="ECO:0000256" key="9">
    <source>
        <dbReference type="HAMAP-Rule" id="MF_00972"/>
    </source>
</evidence>
<dbReference type="InterPro" id="IPR058535">
    <property type="entry name" value="MafB19-deam"/>
</dbReference>
<dbReference type="Gene3D" id="3.40.50.620">
    <property type="entry name" value="HUPs"/>
    <property type="match status" value="1"/>
</dbReference>
<dbReference type="Pfam" id="PF11734">
    <property type="entry name" value="TilS_C"/>
    <property type="match status" value="1"/>
</dbReference>
<feature type="active site" description="Proton donor" evidence="9">
    <location>
        <position position="429"/>
    </location>
</feature>
<dbReference type="Pfam" id="PF01171">
    <property type="entry name" value="ATP_bind_3"/>
    <property type="match status" value="1"/>
</dbReference>
<sequence>MNEDFADLLDPLRALNPRPLVAVSGGADSVALLRALLEAGSDPVAAHFDHRLRPGSGEDAGFVRDLCAQLGVPLELGGADVRRVAQAKGWGLEDAARRLRYGFLARAARARGIQGILTAHTREDQAETVLMQLLRGTHKAVGIPPRRGALQRPWLTVSRDRARSYLSALGQPHREDPSNADPAFTRNWLRLEVMPRLRTRFPAADAALARYAAWALEDEALLAALTDAVSAHAEWSSEPPAVRRRLFARVLRAAGVPFDAAHLQALLAAGESGVTRHFTLPGDREVTVTRGRPWIAAPEFARPDFDYPAHWTLRHRRPGDRIRLPGGTRKLSDVLTDLKLPRGWRDAVWLLAEGAQVHWVGLTPPLWSVDAGSGRTPWWDEMGLALDEARLAAQAGEVPIGAVVVCDGQVIARARNRSREHGDMTRHAELEALRQAATVLGTPYLNRCALVVTLEPCPMCLGAALEARVGQVVYGARNLKMGALGGVMDLTRAHWGARTEVTGAVRAREAGALLEEFFAGLRSGG</sequence>
<dbReference type="SUPFAM" id="SSF52402">
    <property type="entry name" value="Adenine nucleotide alpha hydrolases-like"/>
    <property type="match status" value="1"/>
</dbReference>
<comment type="subunit">
    <text evidence="9">Homodimer.</text>
</comment>
<dbReference type="GO" id="GO:0032267">
    <property type="term" value="F:tRNA(Ile)-lysidine synthase activity"/>
    <property type="evidence" value="ECO:0007669"/>
    <property type="project" value="UniProtKB-EC"/>
</dbReference>
<dbReference type="RefSeq" id="WP_343058130.1">
    <property type="nucleotide sequence ID" value="NZ_JACHHG010000001.1"/>
</dbReference>
<comment type="subcellular location">
    <subcellularLocation>
        <location evidence="1 10">Cytoplasm</location>
    </subcellularLocation>
</comment>
<dbReference type="InterPro" id="IPR011063">
    <property type="entry name" value="TilS/TtcA_N"/>
</dbReference>
<keyword evidence="6 10" id="KW-0067">ATP-binding</keyword>
<dbReference type="HAMAP" id="MF_01161">
    <property type="entry name" value="tRNA_Ile_lys_synt"/>
    <property type="match status" value="1"/>
</dbReference>
<dbReference type="InterPro" id="IPR012795">
    <property type="entry name" value="tRNA_Ile_lys_synt_N"/>
</dbReference>
<dbReference type="GO" id="GO:0005737">
    <property type="term" value="C:cytoplasm"/>
    <property type="evidence" value="ECO:0007669"/>
    <property type="project" value="UniProtKB-SubCell"/>
</dbReference>
<dbReference type="GO" id="GO:0008270">
    <property type="term" value="F:zinc ion binding"/>
    <property type="evidence" value="ECO:0007669"/>
    <property type="project" value="UniProtKB-UniRule"/>
</dbReference>
<comment type="function">
    <text evidence="9">Catalyzes the deamination of adenosine to inosine at the wobble position 34 of tRNA(Arg2).</text>
</comment>
<evidence type="ECO:0000256" key="4">
    <source>
        <dbReference type="ARBA" id="ARBA00022694"/>
    </source>
</evidence>
<dbReference type="SUPFAM" id="SSF53927">
    <property type="entry name" value="Cytidine deaminase-like"/>
    <property type="match status" value="1"/>
</dbReference>
<evidence type="ECO:0000256" key="10">
    <source>
        <dbReference type="HAMAP-Rule" id="MF_01161"/>
    </source>
</evidence>
<dbReference type="HAMAP" id="MF_00972">
    <property type="entry name" value="tRNA_aden_deaminase"/>
    <property type="match status" value="1"/>
</dbReference>
<feature type="binding site" evidence="9">
    <location>
        <position position="460"/>
    </location>
    <ligand>
        <name>Zn(2+)</name>
        <dbReference type="ChEBI" id="CHEBI:29105"/>
        <note>catalytic</note>
    </ligand>
</feature>
<feature type="binding site" evidence="9">
    <location>
        <position position="427"/>
    </location>
    <ligand>
        <name>Zn(2+)</name>
        <dbReference type="ChEBI" id="CHEBI:29105"/>
        <note>catalytic</note>
    </ligand>
</feature>
<evidence type="ECO:0000313" key="13">
    <source>
        <dbReference type="Proteomes" id="UP000569951"/>
    </source>
</evidence>
<dbReference type="SUPFAM" id="SSF56037">
    <property type="entry name" value="PheT/TilS domain"/>
    <property type="match status" value="1"/>
</dbReference>
<dbReference type="InterPro" id="IPR014729">
    <property type="entry name" value="Rossmann-like_a/b/a_fold"/>
</dbReference>
<evidence type="ECO:0000256" key="2">
    <source>
        <dbReference type="ARBA" id="ARBA00022490"/>
    </source>
</evidence>
<keyword evidence="9" id="KW-0862">Zinc</keyword>
<evidence type="ECO:0000256" key="8">
    <source>
        <dbReference type="ARBA" id="ARBA00048539"/>
    </source>
</evidence>
<feature type="binding site" evidence="10">
    <location>
        <begin position="24"/>
        <end position="29"/>
    </location>
    <ligand>
        <name>ATP</name>
        <dbReference type="ChEBI" id="CHEBI:30616"/>
    </ligand>
</feature>
<dbReference type="CDD" id="cd01285">
    <property type="entry name" value="nucleoside_deaminase"/>
    <property type="match status" value="1"/>
</dbReference>
<comment type="domain">
    <text evidence="10">The N-terminal region contains the highly conserved SGGXDS motif, predicted to be a P-loop motif involved in ATP binding.</text>
</comment>
<feature type="domain" description="CMP/dCMP-type deaminase" evidence="11">
    <location>
        <begin position="376"/>
        <end position="498"/>
    </location>
</feature>
<keyword evidence="3 10" id="KW-0436">Ligase</keyword>
<keyword evidence="9" id="KW-0378">Hydrolase</keyword>
<organism evidence="12 13">
    <name type="scientific">Deinobacterium chartae</name>
    <dbReference type="NCBI Taxonomy" id="521158"/>
    <lineage>
        <taxon>Bacteria</taxon>
        <taxon>Thermotogati</taxon>
        <taxon>Deinococcota</taxon>
        <taxon>Deinococci</taxon>
        <taxon>Deinococcales</taxon>
        <taxon>Deinococcaceae</taxon>
        <taxon>Deinobacterium</taxon>
    </lineage>
</organism>
<dbReference type="Pfam" id="PF14437">
    <property type="entry name" value="MafB19-deam"/>
    <property type="match status" value="1"/>
</dbReference>
<keyword evidence="13" id="KW-1185">Reference proteome</keyword>
<keyword evidence="5 10" id="KW-0547">Nucleotide-binding</keyword>
<dbReference type="PANTHER" id="PTHR43033">
    <property type="entry name" value="TRNA(ILE)-LYSIDINE SYNTHASE-RELATED"/>
    <property type="match status" value="1"/>
</dbReference>
<dbReference type="GO" id="GO:0005524">
    <property type="term" value="F:ATP binding"/>
    <property type="evidence" value="ECO:0007669"/>
    <property type="project" value="UniProtKB-UniRule"/>
</dbReference>
<dbReference type="GO" id="GO:0002100">
    <property type="term" value="P:tRNA wobble adenosine to inosine editing"/>
    <property type="evidence" value="ECO:0007669"/>
    <property type="project" value="UniProtKB-UniRule"/>
</dbReference>
<comment type="function">
    <text evidence="10">Ligates lysine onto the cytidine present at position 34 of the AUA codon-specific tRNA(Ile) that contains the anticodon CAU, in an ATP-dependent manner. Cytidine is converted to lysidine, thus changing the amino acid specificity of the tRNA from methionine to isoleucine.</text>
</comment>
<dbReference type="GO" id="GO:0052717">
    <property type="term" value="F:tRNA-specific adenosine-34 deaminase activity"/>
    <property type="evidence" value="ECO:0007669"/>
    <property type="project" value="UniProtKB-UniRule"/>
</dbReference>
<comment type="caution">
    <text evidence="12">The sequence shown here is derived from an EMBL/GenBank/DDBJ whole genome shotgun (WGS) entry which is preliminary data.</text>
</comment>
<evidence type="ECO:0000256" key="6">
    <source>
        <dbReference type="ARBA" id="ARBA00022840"/>
    </source>
</evidence>
<comment type="catalytic activity">
    <reaction evidence="7 9">
        <text>adenosine(34) in tRNA + H2O + H(+) = inosine(34) in tRNA + NH4(+)</text>
        <dbReference type="Rhea" id="RHEA:43168"/>
        <dbReference type="Rhea" id="RHEA-COMP:10373"/>
        <dbReference type="Rhea" id="RHEA-COMP:10374"/>
        <dbReference type="ChEBI" id="CHEBI:15377"/>
        <dbReference type="ChEBI" id="CHEBI:15378"/>
        <dbReference type="ChEBI" id="CHEBI:28938"/>
        <dbReference type="ChEBI" id="CHEBI:74411"/>
        <dbReference type="ChEBI" id="CHEBI:82852"/>
        <dbReference type="EC" id="3.5.4.33"/>
    </reaction>
</comment>
<dbReference type="EC" id="3.5.4.33" evidence="9"/>
<dbReference type="Gene3D" id="3.40.140.10">
    <property type="entry name" value="Cytidine Deaminase, domain 2"/>
    <property type="match status" value="1"/>
</dbReference>
<dbReference type="InterPro" id="IPR016193">
    <property type="entry name" value="Cytidine_deaminase-like"/>
</dbReference>
<dbReference type="PROSITE" id="PS51747">
    <property type="entry name" value="CYT_DCMP_DEAMINASES_2"/>
    <property type="match status" value="1"/>
</dbReference>
<dbReference type="InterPro" id="IPR002125">
    <property type="entry name" value="CMP_dCMP_dom"/>
</dbReference>
<proteinExistence type="inferred from homology"/>
<comment type="catalytic activity">
    <reaction evidence="8 10">
        <text>cytidine(34) in tRNA(Ile2) + L-lysine + ATP = lysidine(34) in tRNA(Ile2) + AMP + diphosphate + H(+)</text>
        <dbReference type="Rhea" id="RHEA:43744"/>
        <dbReference type="Rhea" id="RHEA-COMP:10625"/>
        <dbReference type="Rhea" id="RHEA-COMP:10670"/>
        <dbReference type="ChEBI" id="CHEBI:15378"/>
        <dbReference type="ChEBI" id="CHEBI:30616"/>
        <dbReference type="ChEBI" id="CHEBI:32551"/>
        <dbReference type="ChEBI" id="CHEBI:33019"/>
        <dbReference type="ChEBI" id="CHEBI:82748"/>
        <dbReference type="ChEBI" id="CHEBI:83665"/>
        <dbReference type="ChEBI" id="CHEBI:456215"/>
        <dbReference type="EC" id="6.3.4.19"/>
    </reaction>
</comment>
<keyword evidence="2 10" id="KW-0963">Cytoplasm</keyword>
<dbReference type="SMART" id="SM00977">
    <property type="entry name" value="TilS_C"/>
    <property type="match status" value="1"/>
</dbReference>
<dbReference type="PANTHER" id="PTHR43033:SF1">
    <property type="entry name" value="TRNA(ILE)-LYSIDINE SYNTHASE-RELATED"/>
    <property type="match status" value="1"/>
</dbReference>
<evidence type="ECO:0000256" key="5">
    <source>
        <dbReference type="ARBA" id="ARBA00022741"/>
    </source>
</evidence>
<evidence type="ECO:0000256" key="7">
    <source>
        <dbReference type="ARBA" id="ARBA00048045"/>
    </source>
</evidence>